<dbReference type="InterPro" id="IPR020845">
    <property type="entry name" value="AMP-binding_CS"/>
</dbReference>
<dbReference type="CDD" id="cd05907">
    <property type="entry name" value="VL_LC_FACS_like"/>
    <property type="match status" value="1"/>
</dbReference>
<dbReference type="GO" id="GO:0016020">
    <property type="term" value="C:membrane"/>
    <property type="evidence" value="ECO:0007669"/>
    <property type="project" value="TreeGrafter"/>
</dbReference>
<reference evidence="8 9" key="1">
    <citation type="journal article" date="2019" name="Emerg. Microbes Infect.">
        <title>Comprehensive subspecies identification of 175 nontuberculous mycobacteria species based on 7547 genomic profiles.</title>
        <authorList>
            <person name="Matsumoto Y."/>
            <person name="Kinjo T."/>
            <person name="Motooka D."/>
            <person name="Nabeya D."/>
            <person name="Jung N."/>
            <person name="Uechi K."/>
            <person name="Horii T."/>
            <person name="Iida T."/>
            <person name="Fujita J."/>
            <person name="Nakamura S."/>
        </authorList>
    </citation>
    <scope>NUCLEOTIDE SEQUENCE [LARGE SCALE GENOMIC DNA]</scope>
    <source>
        <strain evidence="8 9">JCM 17423</strain>
    </source>
</reference>
<dbReference type="PANTHER" id="PTHR43272">
    <property type="entry name" value="LONG-CHAIN-FATTY-ACID--COA LIGASE"/>
    <property type="match status" value="1"/>
</dbReference>
<evidence type="ECO:0000256" key="5">
    <source>
        <dbReference type="ARBA" id="ARBA00032875"/>
    </source>
</evidence>
<organism evidence="8 9">
    <name type="scientific">Mycolicibacterium litorale</name>
    <dbReference type="NCBI Taxonomy" id="758802"/>
    <lineage>
        <taxon>Bacteria</taxon>
        <taxon>Bacillati</taxon>
        <taxon>Actinomycetota</taxon>
        <taxon>Actinomycetes</taxon>
        <taxon>Mycobacteriales</taxon>
        <taxon>Mycobacteriaceae</taxon>
        <taxon>Mycolicibacterium</taxon>
    </lineage>
</organism>
<dbReference type="PROSITE" id="PS00455">
    <property type="entry name" value="AMP_BINDING"/>
    <property type="match status" value="1"/>
</dbReference>
<gene>
    <name evidence="8" type="ORF">MLIT_06550</name>
</gene>
<sequence>MWNHRYRPARGGTETRLEPPETTMSIDSTERPGTTSANVATMFFDRVEKSAQHEAFRRLENDKWVSLTWQEAADQVEALAAGLLALGIEPEQRVGIASGTRYEWILADLAIMCAAAATTTVYPTTNAADTAYILSDSDSRFVFAEDETQLEKLREKRDELPDLEKVVLFDGAGDGDWVLSLDDVIELGRKHLDEHPSAVRERSAGIASDQLATLIYTSGTTGKPKGVRLAHRAWVYEGDTIAGFGILDEKDLQLLWLPLAHAFGKVLISAQLACGFASAIDGRVDKIVENMGTVKPTFMGAAPRIFEKAHAKVVRSQHGVKEKLFDAAFAVGRDVSRRRRAGKSVPPHLALAHSLFDRLVFSKVRDVFGGRIRFMISGSAPLNRDIAEWFHAAGLLILEGYGLTETAAGAFINRLENYRLGTVGQVFDGSEVRISEDGEVQVKGPCVMDGYHNLPDKTAETLTEDGWLHTGDQGRLDDDGFLTITGRIKELFKTSGGKYVAPPAIEGRFMALCPYAGHMLVFGESRNYCVALVTLDPDSISGWADENGLGGKSYGDLVKSDQVRELIGGYIDRLNSELNRWETIKKWAILDHDLSIENNELTPSLKVKRSVVEEKQKDLLDSFYE</sequence>
<feature type="region of interest" description="Disordered" evidence="6">
    <location>
        <begin position="1"/>
        <end position="33"/>
    </location>
</feature>
<feature type="compositionally biased region" description="Polar residues" evidence="6">
    <location>
        <begin position="22"/>
        <end position="33"/>
    </location>
</feature>
<keyword evidence="2" id="KW-0436">Ligase</keyword>
<dbReference type="InterPro" id="IPR042099">
    <property type="entry name" value="ANL_N_sf"/>
</dbReference>
<comment type="similarity">
    <text evidence="1">Belongs to the ATP-dependent AMP-binding enzyme family.</text>
</comment>
<keyword evidence="4" id="KW-0443">Lipid metabolism</keyword>
<accession>A0AAD1INU2</accession>
<dbReference type="AlphaFoldDB" id="A0AAD1INU2"/>
<keyword evidence="3" id="KW-0276">Fatty acid metabolism</keyword>
<evidence type="ECO:0000256" key="2">
    <source>
        <dbReference type="ARBA" id="ARBA00022598"/>
    </source>
</evidence>
<dbReference type="EMBL" id="AP022586">
    <property type="protein sequence ID" value="BBY15063.1"/>
    <property type="molecule type" value="Genomic_DNA"/>
</dbReference>
<keyword evidence="9" id="KW-1185">Reference proteome</keyword>
<evidence type="ECO:0000256" key="4">
    <source>
        <dbReference type="ARBA" id="ARBA00023098"/>
    </source>
</evidence>
<evidence type="ECO:0000313" key="8">
    <source>
        <dbReference type="EMBL" id="BBY15063.1"/>
    </source>
</evidence>
<evidence type="ECO:0000256" key="1">
    <source>
        <dbReference type="ARBA" id="ARBA00006432"/>
    </source>
</evidence>
<dbReference type="Gene3D" id="3.40.50.12780">
    <property type="entry name" value="N-terminal domain of ligase-like"/>
    <property type="match status" value="1"/>
</dbReference>
<feature type="domain" description="AMP-dependent synthetase/ligase" evidence="7">
    <location>
        <begin position="44"/>
        <end position="452"/>
    </location>
</feature>
<evidence type="ECO:0000313" key="9">
    <source>
        <dbReference type="Proteomes" id="UP000466607"/>
    </source>
</evidence>
<dbReference type="Pfam" id="PF00501">
    <property type="entry name" value="AMP-binding"/>
    <property type="match status" value="1"/>
</dbReference>
<dbReference type="Proteomes" id="UP000466607">
    <property type="component" value="Chromosome"/>
</dbReference>
<evidence type="ECO:0000259" key="7">
    <source>
        <dbReference type="Pfam" id="PF00501"/>
    </source>
</evidence>
<evidence type="ECO:0000256" key="3">
    <source>
        <dbReference type="ARBA" id="ARBA00022832"/>
    </source>
</evidence>
<protein>
    <recommendedName>
        <fullName evidence="5">Acyl-CoA synthetase</fullName>
    </recommendedName>
</protein>
<dbReference type="SUPFAM" id="SSF56801">
    <property type="entry name" value="Acetyl-CoA synthetase-like"/>
    <property type="match status" value="1"/>
</dbReference>
<evidence type="ECO:0000256" key="6">
    <source>
        <dbReference type="SAM" id="MobiDB-lite"/>
    </source>
</evidence>
<dbReference type="InterPro" id="IPR000873">
    <property type="entry name" value="AMP-dep_synth/lig_dom"/>
</dbReference>
<dbReference type="GO" id="GO:0004467">
    <property type="term" value="F:long-chain fatty acid-CoA ligase activity"/>
    <property type="evidence" value="ECO:0007669"/>
    <property type="project" value="TreeGrafter"/>
</dbReference>
<name>A0AAD1INU2_9MYCO</name>
<proteinExistence type="inferred from homology"/>
<dbReference type="PANTHER" id="PTHR43272:SF32">
    <property type="entry name" value="AMP-DEPENDENT SYNTHETASE_LIGASE DOMAIN-CONTAINING PROTEIN"/>
    <property type="match status" value="1"/>
</dbReference>